<dbReference type="AlphaFoldDB" id="A0A4C1SEN3"/>
<proteinExistence type="predicted"/>
<evidence type="ECO:0000256" key="1">
    <source>
        <dbReference type="SAM" id="SignalP"/>
    </source>
</evidence>
<evidence type="ECO:0000313" key="3">
    <source>
        <dbReference type="Proteomes" id="UP000299102"/>
    </source>
</evidence>
<evidence type="ECO:0008006" key="4">
    <source>
        <dbReference type="Google" id="ProtNLM"/>
    </source>
</evidence>
<organism evidence="2 3">
    <name type="scientific">Eumeta variegata</name>
    <name type="common">Bagworm moth</name>
    <name type="synonym">Eumeta japonica</name>
    <dbReference type="NCBI Taxonomy" id="151549"/>
    <lineage>
        <taxon>Eukaryota</taxon>
        <taxon>Metazoa</taxon>
        <taxon>Ecdysozoa</taxon>
        <taxon>Arthropoda</taxon>
        <taxon>Hexapoda</taxon>
        <taxon>Insecta</taxon>
        <taxon>Pterygota</taxon>
        <taxon>Neoptera</taxon>
        <taxon>Endopterygota</taxon>
        <taxon>Lepidoptera</taxon>
        <taxon>Glossata</taxon>
        <taxon>Ditrysia</taxon>
        <taxon>Tineoidea</taxon>
        <taxon>Psychidae</taxon>
        <taxon>Oiketicinae</taxon>
        <taxon>Eumeta</taxon>
    </lineage>
</organism>
<sequence>MGVMILPWLGRRRLTIVIVLEPVLTEPVMCDPRLERSALGGDAIESNVLEGSNGYLGNIETVMGSRGCTQKVLREYVRTEKLSVKCLLYADDQIILAPSSCELLEMVMVFAKARLNAMYTWKVRESNKRKRLYAWVVCLQMVVNMTDIERRVNVRNKANGALLAIMNSKSASRQARLAILNGVLIPMLTYGSEMWVWQKKNKSGSKCGQYVISA</sequence>
<dbReference type="Proteomes" id="UP000299102">
    <property type="component" value="Unassembled WGS sequence"/>
</dbReference>
<feature type="chain" id="PRO_5020028256" description="Reverse transcriptase domain-containing protein" evidence="1">
    <location>
        <begin position="26"/>
        <end position="214"/>
    </location>
</feature>
<reference evidence="2 3" key="1">
    <citation type="journal article" date="2019" name="Commun. Biol.">
        <title>The bagworm genome reveals a unique fibroin gene that provides high tensile strength.</title>
        <authorList>
            <person name="Kono N."/>
            <person name="Nakamura H."/>
            <person name="Ohtoshi R."/>
            <person name="Tomita M."/>
            <person name="Numata K."/>
            <person name="Arakawa K."/>
        </authorList>
    </citation>
    <scope>NUCLEOTIDE SEQUENCE [LARGE SCALE GENOMIC DNA]</scope>
</reference>
<keyword evidence="1" id="KW-0732">Signal</keyword>
<evidence type="ECO:0000313" key="2">
    <source>
        <dbReference type="EMBL" id="GBP00572.1"/>
    </source>
</evidence>
<dbReference type="EMBL" id="BGZK01000006">
    <property type="protein sequence ID" value="GBP00572.1"/>
    <property type="molecule type" value="Genomic_DNA"/>
</dbReference>
<protein>
    <recommendedName>
        <fullName evidence="4">Reverse transcriptase domain-containing protein</fullName>
    </recommendedName>
</protein>
<gene>
    <name evidence="2" type="ORF">EVAR_76870_1</name>
</gene>
<feature type="signal peptide" evidence="1">
    <location>
        <begin position="1"/>
        <end position="25"/>
    </location>
</feature>
<keyword evidence="3" id="KW-1185">Reference proteome</keyword>
<dbReference type="OrthoDB" id="425681at2759"/>
<accession>A0A4C1SEN3</accession>
<name>A0A4C1SEN3_EUMVA</name>
<comment type="caution">
    <text evidence="2">The sequence shown here is derived from an EMBL/GenBank/DDBJ whole genome shotgun (WGS) entry which is preliminary data.</text>
</comment>